<keyword evidence="1" id="KW-1133">Transmembrane helix</keyword>
<organism evidence="2">
    <name type="scientific">marine metagenome</name>
    <dbReference type="NCBI Taxonomy" id="408172"/>
    <lineage>
        <taxon>unclassified sequences</taxon>
        <taxon>metagenomes</taxon>
        <taxon>ecological metagenomes</taxon>
    </lineage>
</organism>
<gene>
    <name evidence="2" type="ORF">METZ01_LOCUS401076</name>
</gene>
<sequence>MNQGQFRIPPVFNHYRNIDRTPAFSLVLTAAFLVVGGTGAIYHEMWRDEIQAWLLARDSTGPIDLLSHMKYEGHPPLWHLLLMPLTWITHAPESMQVVHLLIAATTVFLFARHSPFTPLQKILFSFGYFVLYEYGIVCRNYGIGLLLICIFCILFRNRYQRIISISISLFLTSHTSVHALIIVICIAIGLGLEYIFNRKQLVDTEDTIERQIWVGFGIMGVGILTAVLQLNPPPDTGFAVGWKTNFDINHL</sequence>
<accession>A0A382VNZ6</accession>
<feature type="transmembrane region" description="Helical" evidence="1">
    <location>
        <begin position="97"/>
        <end position="114"/>
    </location>
</feature>
<feature type="transmembrane region" description="Helical" evidence="1">
    <location>
        <begin position="23"/>
        <end position="42"/>
    </location>
</feature>
<reference evidence="2" key="1">
    <citation type="submission" date="2018-05" db="EMBL/GenBank/DDBJ databases">
        <authorList>
            <person name="Lanie J.A."/>
            <person name="Ng W.-L."/>
            <person name="Kazmierczak K.M."/>
            <person name="Andrzejewski T.M."/>
            <person name="Davidsen T.M."/>
            <person name="Wayne K.J."/>
            <person name="Tettelin H."/>
            <person name="Glass J.I."/>
            <person name="Rusch D."/>
            <person name="Podicherti R."/>
            <person name="Tsui H.-C.T."/>
            <person name="Winkler M.E."/>
        </authorList>
    </citation>
    <scope>NUCLEOTIDE SEQUENCE</scope>
</reference>
<evidence type="ECO:0000256" key="1">
    <source>
        <dbReference type="SAM" id="Phobius"/>
    </source>
</evidence>
<feature type="transmembrane region" description="Helical" evidence="1">
    <location>
        <begin position="212"/>
        <end position="230"/>
    </location>
</feature>
<feature type="non-terminal residue" evidence="2">
    <location>
        <position position="251"/>
    </location>
</feature>
<evidence type="ECO:0008006" key="3">
    <source>
        <dbReference type="Google" id="ProtNLM"/>
    </source>
</evidence>
<protein>
    <recommendedName>
        <fullName evidence="3">Glycosyltransferase RgtA/B/C/D-like domain-containing protein</fullName>
    </recommendedName>
</protein>
<dbReference type="EMBL" id="UINC01153477">
    <property type="protein sequence ID" value="SVD48222.1"/>
    <property type="molecule type" value="Genomic_DNA"/>
</dbReference>
<evidence type="ECO:0000313" key="2">
    <source>
        <dbReference type="EMBL" id="SVD48222.1"/>
    </source>
</evidence>
<feature type="transmembrane region" description="Helical" evidence="1">
    <location>
        <begin position="134"/>
        <end position="155"/>
    </location>
</feature>
<keyword evidence="1" id="KW-0812">Transmembrane</keyword>
<keyword evidence="1" id="KW-0472">Membrane</keyword>
<dbReference type="AlphaFoldDB" id="A0A382VNZ6"/>
<feature type="transmembrane region" description="Helical" evidence="1">
    <location>
        <begin position="167"/>
        <end position="192"/>
    </location>
</feature>
<proteinExistence type="predicted"/>
<name>A0A382VNZ6_9ZZZZ</name>